<dbReference type="Pfam" id="PF01476">
    <property type="entry name" value="LysM"/>
    <property type="match status" value="1"/>
</dbReference>
<dbReference type="CDD" id="cd00118">
    <property type="entry name" value="LysM"/>
    <property type="match status" value="1"/>
</dbReference>
<comment type="caution">
    <text evidence="2">The sequence shown here is derived from an EMBL/GenBank/DDBJ whole genome shotgun (WGS) entry which is preliminary data.</text>
</comment>
<feature type="domain" description="LysM" evidence="1">
    <location>
        <begin position="18"/>
        <end position="62"/>
    </location>
</feature>
<protein>
    <submittedName>
        <fullName evidence="2">LysM peptidoglycan-binding domain-containing protein</fullName>
    </submittedName>
</protein>
<evidence type="ECO:0000259" key="1">
    <source>
        <dbReference type="PROSITE" id="PS51782"/>
    </source>
</evidence>
<dbReference type="PROSITE" id="PS51782">
    <property type="entry name" value="LYSM"/>
    <property type="match status" value="1"/>
</dbReference>
<organism evidence="2 3">
    <name type="scientific">Cytobacillus horneckiae</name>
    <dbReference type="NCBI Taxonomy" id="549687"/>
    <lineage>
        <taxon>Bacteria</taxon>
        <taxon>Bacillati</taxon>
        <taxon>Bacillota</taxon>
        <taxon>Bacilli</taxon>
        <taxon>Bacillales</taxon>
        <taxon>Bacillaceae</taxon>
        <taxon>Cytobacillus</taxon>
    </lineage>
</organism>
<sequence>MLNRLQVIDYLTPSGGAVFHTVVSGNTVYALSLRYGSTIQQIRSWNGLEANYTIRVGQVLRVKY</sequence>
<dbReference type="Proteomes" id="UP000233343">
    <property type="component" value="Unassembled WGS sequence"/>
</dbReference>
<name>A0A2N0ZD32_9BACI</name>
<dbReference type="AlphaFoldDB" id="A0A2N0ZD32"/>
<dbReference type="InterPro" id="IPR018392">
    <property type="entry name" value="LysM"/>
</dbReference>
<dbReference type="EMBL" id="PISD01000043">
    <property type="protein sequence ID" value="PKG27418.1"/>
    <property type="molecule type" value="Genomic_DNA"/>
</dbReference>
<gene>
    <name evidence="2" type="ORF">CWS20_18685</name>
</gene>
<keyword evidence="3" id="KW-1185">Reference proteome</keyword>
<dbReference type="SMART" id="SM00257">
    <property type="entry name" value="LysM"/>
    <property type="match status" value="1"/>
</dbReference>
<dbReference type="SUPFAM" id="SSF54106">
    <property type="entry name" value="LysM domain"/>
    <property type="match status" value="1"/>
</dbReference>
<evidence type="ECO:0000313" key="2">
    <source>
        <dbReference type="EMBL" id="PKG27418.1"/>
    </source>
</evidence>
<reference evidence="2 3" key="1">
    <citation type="journal article" date="2010" name="Int. J. Syst. Evol. Microbiol.">
        <title>Bacillus horneckiae sp. nov., isolated from a spacecraft-assembly clean room.</title>
        <authorList>
            <person name="Vaishampayan P."/>
            <person name="Probst A."/>
            <person name="Krishnamurthi S."/>
            <person name="Ghosh S."/>
            <person name="Osman S."/>
            <person name="McDowall A."/>
            <person name="Ruckmani A."/>
            <person name="Mayilraj S."/>
            <person name="Venkateswaran K."/>
        </authorList>
    </citation>
    <scope>NUCLEOTIDE SEQUENCE [LARGE SCALE GENOMIC DNA]</scope>
    <source>
        <strain evidence="3">1PO1SC</strain>
    </source>
</reference>
<dbReference type="Gene3D" id="3.10.350.10">
    <property type="entry name" value="LysM domain"/>
    <property type="match status" value="1"/>
</dbReference>
<evidence type="ECO:0000313" key="3">
    <source>
        <dbReference type="Proteomes" id="UP000233343"/>
    </source>
</evidence>
<proteinExistence type="predicted"/>
<dbReference type="InterPro" id="IPR036779">
    <property type="entry name" value="LysM_dom_sf"/>
</dbReference>
<accession>A0A2N0ZD32</accession>